<evidence type="ECO:0000313" key="1">
    <source>
        <dbReference type="EMBL" id="KAF5352528.1"/>
    </source>
</evidence>
<dbReference type="OrthoDB" id="2139957at2759"/>
<dbReference type="AlphaFoldDB" id="A0A8H5FXN8"/>
<dbReference type="EMBL" id="JAACJO010000011">
    <property type="protein sequence ID" value="KAF5352528.1"/>
    <property type="molecule type" value="Genomic_DNA"/>
</dbReference>
<name>A0A8H5FXN8_9AGAR</name>
<keyword evidence="2" id="KW-1185">Reference proteome</keyword>
<dbReference type="InterPro" id="IPR029045">
    <property type="entry name" value="ClpP/crotonase-like_dom_sf"/>
</dbReference>
<organism evidence="1 2">
    <name type="scientific">Leucocoprinus leucothites</name>
    <dbReference type="NCBI Taxonomy" id="201217"/>
    <lineage>
        <taxon>Eukaryota</taxon>
        <taxon>Fungi</taxon>
        <taxon>Dikarya</taxon>
        <taxon>Basidiomycota</taxon>
        <taxon>Agaricomycotina</taxon>
        <taxon>Agaricomycetes</taxon>
        <taxon>Agaricomycetidae</taxon>
        <taxon>Agaricales</taxon>
        <taxon>Agaricineae</taxon>
        <taxon>Agaricaceae</taxon>
        <taxon>Leucocoprinus</taxon>
    </lineage>
</organism>
<dbReference type="Pfam" id="PF00378">
    <property type="entry name" value="ECH_1"/>
    <property type="match status" value="1"/>
</dbReference>
<protein>
    <recommendedName>
        <fullName evidence="3">Enoyl-CoA hydratase</fullName>
    </recommendedName>
</protein>
<accession>A0A8H5FXN8</accession>
<comment type="caution">
    <text evidence="1">The sequence shown here is derived from an EMBL/GenBank/DDBJ whole genome shotgun (WGS) entry which is preliminary data.</text>
</comment>
<sequence>MGNSVNTLVPAAQLVPAALGIAKEITSNSPDAVQSTKHGLLLSQKLNHSESLMTHIWSNFSKRVYKGDNIKEGLKAFAERRAPVWKNPAKL</sequence>
<dbReference type="InterPro" id="IPR001753">
    <property type="entry name" value="Enoyl-CoA_hydra/iso"/>
</dbReference>
<reference evidence="1 2" key="1">
    <citation type="journal article" date="2020" name="ISME J.">
        <title>Uncovering the hidden diversity of litter-decomposition mechanisms in mushroom-forming fungi.</title>
        <authorList>
            <person name="Floudas D."/>
            <person name="Bentzer J."/>
            <person name="Ahren D."/>
            <person name="Johansson T."/>
            <person name="Persson P."/>
            <person name="Tunlid A."/>
        </authorList>
    </citation>
    <scope>NUCLEOTIDE SEQUENCE [LARGE SCALE GENOMIC DNA]</scope>
    <source>
        <strain evidence="1 2">CBS 146.42</strain>
    </source>
</reference>
<dbReference type="SUPFAM" id="SSF52096">
    <property type="entry name" value="ClpP/crotonase"/>
    <property type="match status" value="1"/>
</dbReference>
<evidence type="ECO:0000313" key="2">
    <source>
        <dbReference type="Proteomes" id="UP000559027"/>
    </source>
</evidence>
<evidence type="ECO:0008006" key="3">
    <source>
        <dbReference type="Google" id="ProtNLM"/>
    </source>
</evidence>
<gene>
    <name evidence="1" type="ORF">D9756_006212</name>
</gene>
<dbReference type="Gene3D" id="3.90.226.10">
    <property type="entry name" value="2-enoyl-CoA Hydratase, Chain A, domain 1"/>
    <property type="match status" value="1"/>
</dbReference>
<proteinExistence type="predicted"/>
<dbReference type="Proteomes" id="UP000559027">
    <property type="component" value="Unassembled WGS sequence"/>
</dbReference>